<dbReference type="Pfam" id="PF12552">
    <property type="entry name" value="DUF3741"/>
    <property type="match status" value="1"/>
</dbReference>
<feature type="compositionally biased region" description="Basic residues" evidence="1">
    <location>
        <begin position="148"/>
        <end position="157"/>
    </location>
</feature>
<dbReference type="AlphaFoldDB" id="W9QHC8"/>
<proteinExistence type="predicted"/>
<evidence type="ECO:0000256" key="1">
    <source>
        <dbReference type="SAM" id="MobiDB-lite"/>
    </source>
</evidence>
<dbReference type="PANTHER" id="PTHR47212">
    <property type="entry name" value="ADHESIN-LIKE PROTEIN, PUTATIVE (DUF3741)-RELATED"/>
    <property type="match status" value="1"/>
</dbReference>
<feature type="region of interest" description="Disordered" evidence="1">
    <location>
        <begin position="247"/>
        <end position="278"/>
    </location>
</feature>
<reference evidence="5" key="1">
    <citation type="submission" date="2013-01" db="EMBL/GenBank/DDBJ databases">
        <title>Draft Genome Sequence of a Mulberry Tree, Morus notabilis C.K. Schneid.</title>
        <authorList>
            <person name="He N."/>
            <person name="Zhao S."/>
        </authorList>
    </citation>
    <scope>NUCLEOTIDE SEQUENCE</scope>
</reference>
<dbReference type="EMBL" id="KE343612">
    <property type="protein sequence ID" value="EXB37344.1"/>
    <property type="molecule type" value="Genomic_DNA"/>
</dbReference>
<feature type="compositionally biased region" description="Polar residues" evidence="1">
    <location>
        <begin position="579"/>
        <end position="588"/>
    </location>
</feature>
<feature type="region of interest" description="Disordered" evidence="1">
    <location>
        <begin position="76"/>
        <end position="157"/>
    </location>
</feature>
<feature type="compositionally biased region" description="Basic and acidic residues" evidence="1">
    <location>
        <begin position="548"/>
        <end position="565"/>
    </location>
</feature>
<evidence type="ECO:0000313" key="5">
    <source>
        <dbReference type="Proteomes" id="UP000030645"/>
    </source>
</evidence>
<feature type="region of interest" description="Disordered" evidence="1">
    <location>
        <begin position="423"/>
        <end position="443"/>
    </location>
</feature>
<sequence length="868" mass="98604">MARLTPPKSPMVCDKHKSGCLWSMYSLFEFRHGNSNRKLLSDHRKRLKRSDVVDDGDVKQNDLLTKFDEKFQGKDNSNENLVCPDIQHENKPKREEASTSELGQLPKKFQRPSHGQTDSAKQKQPPYPKPAGKSFDKLKSAASEQTPHKKKHAKKRRGCGCKNVDFVRYGQLNEINPQLLKVNDATEAIVNRKFIEGKYLSGDGVSQHSKQLLDALEILNSNKGLFSKLLQDPNSLLVKHIEDLRDSQTQKQQTKSSSESNISEHQTSNHRLHEEPGSTKIFIDSNKCHSKGRSDLQSSEIVLLKPGPIGLRNSADKINISHCSSPQSFHSFEEDLQSVRPTYFSFDHIKRKFRHAMGVTRKDQHLMSNDGVKQCSPNKRMEIIRRNSHNTIHVQKEKMEKASFDIHRREKINKLKDFKARIGHETASTSESGRNRSESRAYVESINEDDKFLHKQGPKVFQRTVSYPEHDFLPLHSPWRDTETGFVSGQMRFSPYSYSQVPYENNNWALQKEHKISYSSSLKQNLEAIIDSKKSKSQLPVFDPSIGDGREKNDTTETTDTRDSEEASTSSHSLVKISTVETSDSACQDATDLSEDGSCDTDKGSTNQNTNATYTNGEDEYLKRSRLDSSFEDQPSTCSNDVFPSTPRVQRVEDPDSIKDIGDQSSPISVLEQFFTDVSSPPSTICQSAEGQKSHLDPNVNSTTLFVYGYISEYVKAVLQASGLNWDKLDFKSRKSHHLLDPSLLNSVKLQDNQFCGDCELLFDCISEVLPEVYDGNFRSSPWLSFIKPKCLQPVQVEKFVIREVTRRVDCYLRPESLPRTLDQLIGNDLRRSGTWLDIRTDVEDLVSEMVESALDELIMETIVDLQL</sequence>
<feature type="compositionally biased region" description="Polar residues" evidence="1">
    <location>
        <begin position="632"/>
        <end position="643"/>
    </location>
</feature>
<dbReference type="eggNOG" id="ENOG502QTJF">
    <property type="taxonomic scope" value="Eukaryota"/>
</dbReference>
<evidence type="ECO:0000259" key="2">
    <source>
        <dbReference type="Pfam" id="PF12552"/>
    </source>
</evidence>
<evidence type="ECO:0000313" key="4">
    <source>
        <dbReference type="EMBL" id="EXB37344.1"/>
    </source>
</evidence>
<evidence type="ECO:0008006" key="6">
    <source>
        <dbReference type="Google" id="ProtNLM"/>
    </source>
</evidence>
<dbReference type="InterPro" id="IPR022212">
    <property type="entry name" value="DUF3741"/>
</dbReference>
<evidence type="ECO:0000259" key="3">
    <source>
        <dbReference type="Pfam" id="PF14309"/>
    </source>
</evidence>
<dbReference type="PANTHER" id="PTHR47212:SF2">
    <property type="entry name" value="DUF3741 DOMAIN-CONTAINING PROTEIN"/>
    <property type="match status" value="1"/>
</dbReference>
<dbReference type="Proteomes" id="UP000030645">
    <property type="component" value="Unassembled WGS sequence"/>
</dbReference>
<keyword evidence="5" id="KW-1185">Reference proteome</keyword>
<feature type="domain" description="DUF4378" evidence="3">
    <location>
        <begin position="713"/>
        <end position="861"/>
    </location>
</feature>
<feature type="compositionally biased region" description="Low complexity" evidence="1">
    <location>
        <begin position="249"/>
        <end position="258"/>
    </location>
</feature>
<dbReference type="InterPro" id="IPR025486">
    <property type="entry name" value="DUF4378"/>
</dbReference>
<gene>
    <name evidence="4" type="ORF">L484_024270</name>
</gene>
<organism evidence="4 5">
    <name type="scientific">Morus notabilis</name>
    <dbReference type="NCBI Taxonomy" id="981085"/>
    <lineage>
        <taxon>Eukaryota</taxon>
        <taxon>Viridiplantae</taxon>
        <taxon>Streptophyta</taxon>
        <taxon>Embryophyta</taxon>
        <taxon>Tracheophyta</taxon>
        <taxon>Spermatophyta</taxon>
        <taxon>Magnoliopsida</taxon>
        <taxon>eudicotyledons</taxon>
        <taxon>Gunneridae</taxon>
        <taxon>Pentapetalae</taxon>
        <taxon>rosids</taxon>
        <taxon>fabids</taxon>
        <taxon>Rosales</taxon>
        <taxon>Moraceae</taxon>
        <taxon>Moreae</taxon>
        <taxon>Morus</taxon>
    </lineage>
</organism>
<feature type="compositionally biased region" description="Basic and acidic residues" evidence="1">
    <location>
        <begin position="620"/>
        <end position="629"/>
    </location>
</feature>
<feature type="compositionally biased region" description="Polar residues" evidence="1">
    <location>
        <begin position="604"/>
        <end position="616"/>
    </location>
</feature>
<dbReference type="STRING" id="981085.W9QHC8"/>
<accession>W9QHC8</accession>
<dbReference type="Pfam" id="PF14309">
    <property type="entry name" value="DUF4378"/>
    <property type="match status" value="1"/>
</dbReference>
<feature type="region of interest" description="Disordered" evidence="1">
    <location>
        <begin position="538"/>
        <end position="649"/>
    </location>
</feature>
<name>W9QHC8_9ROSA</name>
<feature type="domain" description="DUF3741" evidence="2">
    <location>
        <begin position="192"/>
        <end position="235"/>
    </location>
</feature>
<protein>
    <recommendedName>
        <fullName evidence="6">DUF4378 domain-containing protein</fullName>
    </recommendedName>
</protein>
<feature type="compositionally biased region" description="Basic and acidic residues" evidence="1">
    <location>
        <begin position="86"/>
        <end position="97"/>
    </location>
</feature>